<dbReference type="CDD" id="cd06222">
    <property type="entry name" value="RNase_H_like"/>
    <property type="match status" value="1"/>
</dbReference>
<reference evidence="2 3" key="1">
    <citation type="submission" date="2023-03" db="EMBL/GenBank/DDBJ databases">
        <title>WGS of Gossypium arboreum.</title>
        <authorList>
            <person name="Yu D."/>
        </authorList>
    </citation>
    <scope>NUCLEOTIDE SEQUENCE [LARGE SCALE GENOMIC DNA]</scope>
    <source>
        <tissue evidence="2">Leaf</tissue>
    </source>
</reference>
<comment type="caution">
    <text evidence="2">The sequence shown here is derived from an EMBL/GenBank/DDBJ whole genome shotgun (WGS) entry which is preliminary data.</text>
</comment>
<sequence length="133" mass="15127">MCPRYGSGPGTILRVCQDCSSILEVWHGLGIIWTPAPEVEDTPIRWIGQLFANNERQDHIPCPLSAETLACVRAIRFSWDLDFHWVEIEGDSAVLISKLQCAATDRSPVSAFVWDTKQLVVGFERFKFQHIKR</sequence>
<evidence type="ECO:0000313" key="3">
    <source>
        <dbReference type="Proteomes" id="UP001358586"/>
    </source>
</evidence>
<protein>
    <recommendedName>
        <fullName evidence="1">RNase H type-1 domain-containing protein</fullName>
    </recommendedName>
</protein>
<evidence type="ECO:0000313" key="2">
    <source>
        <dbReference type="EMBL" id="KAK5845943.1"/>
    </source>
</evidence>
<gene>
    <name evidence="2" type="ORF">PVK06_002195</name>
</gene>
<dbReference type="Proteomes" id="UP001358586">
    <property type="component" value="Chromosome 1"/>
</dbReference>
<name>A0ABR0R3Z8_GOSAR</name>
<feature type="domain" description="RNase H type-1" evidence="1">
    <location>
        <begin position="59"/>
        <end position="133"/>
    </location>
</feature>
<proteinExistence type="predicted"/>
<dbReference type="Gene3D" id="3.30.420.10">
    <property type="entry name" value="Ribonuclease H-like superfamily/Ribonuclease H"/>
    <property type="match status" value="1"/>
</dbReference>
<keyword evidence="3" id="KW-1185">Reference proteome</keyword>
<dbReference type="InterPro" id="IPR036397">
    <property type="entry name" value="RNaseH_sf"/>
</dbReference>
<dbReference type="InterPro" id="IPR002156">
    <property type="entry name" value="RNaseH_domain"/>
</dbReference>
<accession>A0ABR0R3Z8</accession>
<dbReference type="Pfam" id="PF13456">
    <property type="entry name" value="RVT_3"/>
    <property type="match status" value="1"/>
</dbReference>
<dbReference type="EMBL" id="JARKNE010000001">
    <property type="protein sequence ID" value="KAK5845943.1"/>
    <property type="molecule type" value="Genomic_DNA"/>
</dbReference>
<dbReference type="InterPro" id="IPR044730">
    <property type="entry name" value="RNase_H-like_dom_plant"/>
</dbReference>
<organism evidence="2 3">
    <name type="scientific">Gossypium arboreum</name>
    <name type="common">Tree cotton</name>
    <name type="synonym">Gossypium nanking</name>
    <dbReference type="NCBI Taxonomy" id="29729"/>
    <lineage>
        <taxon>Eukaryota</taxon>
        <taxon>Viridiplantae</taxon>
        <taxon>Streptophyta</taxon>
        <taxon>Embryophyta</taxon>
        <taxon>Tracheophyta</taxon>
        <taxon>Spermatophyta</taxon>
        <taxon>Magnoliopsida</taxon>
        <taxon>eudicotyledons</taxon>
        <taxon>Gunneridae</taxon>
        <taxon>Pentapetalae</taxon>
        <taxon>rosids</taxon>
        <taxon>malvids</taxon>
        <taxon>Malvales</taxon>
        <taxon>Malvaceae</taxon>
        <taxon>Malvoideae</taxon>
        <taxon>Gossypium</taxon>
    </lineage>
</organism>
<evidence type="ECO:0000259" key="1">
    <source>
        <dbReference type="Pfam" id="PF13456"/>
    </source>
</evidence>